<dbReference type="GO" id="GO:0032259">
    <property type="term" value="P:methylation"/>
    <property type="evidence" value="ECO:0007669"/>
    <property type="project" value="UniProtKB-KW"/>
</dbReference>
<proteinExistence type="inferred from homology"/>
<dbReference type="InterPro" id="IPR029063">
    <property type="entry name" value="SAM-dependent_MTases_sf"/>
</dbReference>
<dbReference type="PANTHER" id="PTHR44942:SF4">
    <property type="entry name" value="METHYLTRANSFERASE TYPE 11 DOMAIN-CONTAINING PROTEIN"/>
    <property type="match status" value="1"/>
</dbReference>
<dbReference type="Proteomes" id="UP001597180">
    <property type="component" value="Unassembled WGS sequence"/>
</dbReference>
<dbReference type="InterPro" id="IPR013216">
    <property type="entry name" value="Methyltransf_11"/>
</dbReference>
<evidence type="ECO:0000313" key="5">
    <source>
        <dbReference type="EMBL" id="MFD1223103.1"/>
    </source>
</evidence>
<dbReference type="EC" id="2.1.1.-" evidence="5"/>
<organism evidence="5 6">
    <name type="scientific">Paenibacillus vulneris</name>
    <dbReference type="NCBI Taxonomy" id="1133364"/>
    <lineage>
        <taxon>Bacteria</taxon>
        <taxon>Bacillati</taxon>
        <taxon>Bacillota</taxon>
        <taxon>Bacilli</taxon>
        <taxon>Bacillales</taxon>
        <taxon>Paenibacillaceae</taxon>
        <taxon>Paenibacillus</taxon>
    </lineage>
</organism>
<protein>
    <submittedName>
        <fullName evidence="5">Class I SAM-dependent methyltransferase</fullName>
        <ecNumber evidence="5">2.1.1.-</ecNumber>
    </submittedName>
</protein>
<dbReference type="Pfam" id="PF08241">
    <property type="entry name" value="Methyltransf_11"/>
    <property type="match status" value="1"/>
</dbReference>
<dbReference type="RefSeq" id="WP_345589136.1">
    <property type="nucleotide sequence ID" value="NZ_BAABJG010000015.1"/>
</dbReference>
<keyword evidence="3 5" id="KW-0808">Transferase</keyword>
<reference evidence="6" key="1">
    <citation type="journal article" date="2019" name="Int. J. Syst. Evol. Microbiol.">
        <title>The Global Catalogue of Microorganisms (GCM) 10K type strain sequencing project: providing services to taxonomists for standard genome sequencing and annotation.</title>
        <authorList>
            <consortium name="The Broad Institute Genomics Platform"/>
            <consortium name="The Broad Institute Genome Sequencing Center for Infectious Disease"/>
            <person name="Wu L."/>
            <person name="Ma J."/>
        </authorList>
    </citation>
    <scope>NUCLEOTIDE SEQUENCE [LARGE SCALE GENOMIC DNA]</scope>
    <source>
        <strain evidence="6">CCUG 53270</strain>
    </source>
</reference>
<comment type="similarity">
    <text evidence="1">Belongs to the methyltransferase superfamily.</text>
</comment>
<dbReference type="InterPro" id="IPR051052">
    <property type="entry name" value="Diverse_substrate_MTase"/>
</dbReference>
<sequence length="220" mass="25317">MNRAKHQFNKVAVEYDFVNTLLNDYSFFISNLPAQRGRALDVGCGSGILVHELSSHFEEVIGIDISDEMLEIAKAKRQRSNISYLNMDAEHFTFDSGFDFIVSRTTFHHLNHIPSVINNMKGLLNDGGKLVILDNVSERETPPAYVYVIGALLEFIPHLRKFGLRNAIRIFKHNTSKSWLEHLASDKYLSEKQYYDLYGKLLPNCRFQKMGWAMGVVWEK</sequence>
<comment type="caution">
    <text evidence="5">The sequence shown here is derived from an EMBL/GenBank/DDBJ whole genome shotgun (WGS) entry which is preliminary data.</text>
</comment>
<dbReference type="CDD" id="cd02440">
    <property type="entry name" value="AdoMet_MTases"/>
    <property type="match status" value="1"/>
</dbReference>
<evidence type="ECO:0000256" key="2">
    <source>
        <dbReference type="ARBA" id="ARBA00022603"/>
    </source>
</evidence>
<evidence type="ECO:0000259" key="4">
    <source>
        <dbReference type="Pfam" id="PF08241"/>
    </source>
</evidence>
<keyword evidence="2 5" id="KW-0489">Methyltransferase</keyword>
<feature type="domain" description="Methyltransferase type 11" evidence="4">
    <location>
        <begin position="40"/>
        <end position="132"/>
    </location>
</feature>
<name>A0ABW3UQC1_9BACL</name>
<dbReference type="PANTHER" id="PTHR44942">
    <property type="entry name" value="METHYLTRANSF_11 DOMAIN-CONTAINING PROTEIN"/>
    <property type="match status" value="1"/>
</dbReference>
<dbReference type="EMBL" id="JBHTLU010000031">
    <property type="protein sequence ID" value="MFD1223103.1"/>
    <property type="molecule type" value="Genomic_DNA"/>
</dbReference>
<accession>A0ABW3UQC1</accession>
<dbReference type="SUPFAM" id="SSF53335">
    <property type="entry name" value="S-adenosyl-L-methionine-dependent methyltransferases"/>
    <property type="match status" value="1"/>
</dbReference>
<evidence type="ECO:0000313" key="6">
    <source>
        <dbReference type="Proteomes" id="UP001597180"/>
    </source>
</evidence>
<dbReference type="Gene3D" id="3.40.50.150">
    <property type="entry name" value="Vaccinia Virus protein VP39"/>
    <property type="match status" value="1"/>
</dbReference>
<evidence type="ECO:0000256" key="1">
    <source>
        <dbReference type="ARBA" id="ARBA00008361"/>
    </source>
</evidence>
<keyword evidence="6" id="KW-1185">Reference proteome</keyword>
<dbReference type="GO" id="GO:0008168">
    <property type="term" value="F:methyltransferase activity"/>
    <property type="evidence" value="ECO:0007669"/>
    <property type="project" value="UniProtKB-KW"/>
</dbReference>
<gene>
    <name evidence="5" type="ORF">ACFQ4B_23565</name>
</gene>
<evidence type="ECO:0000256" key="3">
    <source>
        <dbReference type="ARBA" id="ARBA00022679"/>
    </source>
</evidence>